<feature type="region of interest" description="Disordered" evidence="1">
    <location>
        <begin position="1"/>
        <end position="53"/>
    </location>
</feature>
<evidence type="ECO:0000313" key="3">
    <source>
        <dbReference type="Proteomes" id="UP000039046"/>
    </source>
</evidence>
<name>A0A0A1TRT2_9HYPO</name>
<proteinExistence type="predicted"/>
<organism evidence="2 3">
    <name type="scientific">[Torrubiella] hemipterigena</name>
    <dbReference type="NCBI Taxonomy" id="1531966"/>
    <lineage>
        <taxon>Eukaryota</taxon>
        <taxon>Fungi</taxon>
        <taxon>Dikarya</taxon>
        <taxon>Ascomycota</taxon>
        <taxon>Pezizomycotina</taxon>
        <taxon>Sordariomycetes</taxon>
        <taxon>Hypocreomycetidae</taxon>
        <taxon>Hypocreales</taxon>
        <taxon>Clavicipitaceae</taxon>
        <taxon>Clavicipitaceae incertae sedis</taxon>
        <taxon>'Torrubiella' clade</taxon>
    </lineage>
</organism>
<sequence>MTSFDQPPPPYAAAPAAQTEPLLPDEKPASTSTEEHAPQTKATTQHQGYGIKLGNNSFLGLSLPPHSNGYGIRIGGVLLGVSTSAAPEDAATTKPSAE</sequence>
<keyword evidence="3" id="KW-1185">Reference proteome</keyword>
<accession>A0A0A1TRT2</accession>
<dbReference type="Proteomes" id="UP000039046">
    <property type="component" value="Unassembled WGS sequence"/>
</dbReference>
<feature type="compositionally biased region" description="Pro residues" evidence="1">
    <location>
        <begin position="1"/>
        <end position="12"/>
    </location>
</feature>
<dbReference type="AlphaFoldDB" id="A0A0A1TRT2"/>
<protein>
    <submittedName>
        <fullName evidence="2">Uncharacterized protein</fullName>
    </submittedName>
</protein>
<evidence type="ECO:0000256" key="1">
    <source>
        <dbReference type="SAM" id="MobiDB-lite"/>
    </source>
</evidence>
<dbReference type="EMBL" id="CDHN01000007">
    <property type="protein sequence ID" value="CEJ94678.1"/>
    <property type="molecule type" value="Genomic_DNA"/>
</dbReference>
<gene>
    <name evidence="2" type="ORF">VHEMI10195</name>
</gene>
<dbReference type="HOGENOM" id="CLU_2335129_0_0_1"/>
<evidence type="ECO:0000313" key="2">
    <source>
        <dbReference type="EMBL" id="CEJ94678.1"/>
    </source>
</evidence>
<reference evidence="2 3" key="1">
    <citation type="journal article" date="2015" name="Genome Announc.">
        <title>Draft Genome Sequence and Gene Annotation of the Entomopathogenic Fungus Verticillium hemipterigenum.</title>
        <authorList>
            <person name="Horn F."/>
            <person name="Habel A."/>
            <person name="Scharf D.H."/>
            <person name="Dworschak J."/>
            <person name="Brakhage A.A."/>
            <person name="Guthke R."/>
            <person name="Hertweck C."/>
            <person name="Linde J."/>
        </authorList>
    </citation>
    <scope>NUCLEOTIDE SEQUENCE [LARGE SCALE GENOMIC DNA]</scope>
</reference>
<feature type="compositionally biased region" description="Basic and acidic residues" evidence="1">
    <location>
        <begin position="24"/>
        <end position="38"/>
    </location>
</feature>